<gene>
    <name evidence="2" type="ORF">EOD41_14805</name>
</gene>
<organism evidence="2 3">
    <name type="scientific">Mucilaginibacter limnophilus</name>
    <dbReference type="NCBI Taxonomy" id="1932778"/>
    <lineage>
        <taxon>Bacteria</taxon>
        <taxon>Pseudomonadati</taxon>
        <taxon>Bacteroidota</taxon>
        <taxon>Sphingobacteriia</taxon>
        <taxon>Sphingobacteriales</taxon>
        <taxon>Sphingobacteriaceae</taxon>
        <taxon>Mucilaginibacter</taxon>
    </lineage>
</organism>
<dbReference type="OrthoDB" id="1038500at2"/>
<evidence type="ECO:0000313" key="2">
    <source>
        <dbReference type="EMBL" id="RVT99714.1"/>
    </source>
</evidence>
<protein>
    <submittedName>
        <fullName evidence="2">DUF4138 domain-containing protein</fullName>
    </submittedName>
</protein>
<evidence type="ECO:0000256" key="1">
    <source>
        <dbReference type="SAM" id="SignalP"/>
    </source>
</evidence>
<accession>A0A437MPZ7</accession>
<dbReference type="AlphaFoldDB" id="A0A437MPZ7"/>
<feature type="chain" id="PRO_5019085437" evidence="1">
    <location>
        <begin position="21"/>
        <end position="275"/>
    </location>
</feature>
<comment type="caution">
    <text evidence="2">The sequence shown here is derived from an EMBL/GenBank/DDBJ whole genome shotgun (WGS) entry which is preliminary data.</text>
</comment>
<keyword evidence="1" id="KW-0732">Signal</keyword>
<dbReference type="Pfam" id="PF13595">
    <property type="entry name" value="DUF4138"/>
    <property type="match status" value="1"/>
</dbReference>
<dbReference type="RefSeq" id="WP_127706294.1">
    <property type="nucleotide sequence ID" value="NZ_SACK01000007.1"/>
</dbReference>
<dbReference type="Proteomes" id="UP000282759">
    <property type="component" value="Unassembled WGS sequence"/>
</dbReference>
<proteinExistence type="predicted"/>
<dbReference type="InterPro" id="IPR022298">
    <property type="entry name" value="Conjug_transposon_TraN"/>
</dbReference>
<feature type="signal peptide" evidence="1">
    <location>
        <begin position="1"/>
        <end position="20"/>
    </location>
</feature>
<reference evidence="2 3" key="1">
    <citation type="submission" date="2019-01" db="EMBL/GenBank/DDBJ databases">
        <authorList>
            <person name="Chen W.-M."/>
        </authorList>
    </citation>
    <scope>NUCLEOTIDE SEQUENCE [LARGE SCALE GENOMIC DNA]</scope>
    <source>
        <strain evidence="2 3">YBJ-36</strain>
    </source>
</reference>
<sequence length="275" mass="30960">MSRFIICIAVIAMTAARAIAQHTGGISKEELPAVALPANMTVHFISPEPITYVDISDKAIIGDLPVNNILRIRRNDSAGVSLPADAVVTITGEKFIAQYHILPQGTVTTQVNVLPEHCRPLDITRLILSTAELRSYACKLLSRKPRKAMTSEQAFNLKGMVNHIYTFGDYVFLDIGFENRTNLTFGIDELRFRIEDKKISKATTVQTLEIKPEFTLFNTSVFRKYYRNIFVFKKFTYPGNKLLTVNLSEKQLSGRFLTMRIPYQALLDADLIPAN</sequence>
<evidence type="ECO:0000313" key="3">
    <source>
        <dbReference type="Proteomes" id="UP000282759"/>
    </source>
</evidence>
<dbReference type="EMBL" id="SACK01000007">
    <property type="protein sequence ID" value="RVT99714.1"/>
    <property type="molecule type" value="Genomic_DNA"/>
</dbReference>
<name>A0A437MPZ7_9SPHI</name>
<keyword evidence="3" id="KW-1185">Reference proteome</keyword>